<dbReference type="RefSeq" id="WP_035905774.1">
    <property type="nucleotide sequence ID" value="NZ_CAAAJE010000003.1"/>
</dbReference>
<dbReference type="Pfam" id="PF07065">
    <property type="entry name" value="D123"/>
    <property type="match status" value="1"/>
</dbReference>
<dbReference type="AlphaFoldDB" id="A0A0W0YSL3"/>
<sequence length="575" mass="66758">MNFFEKLDLLLNDVGIKDRNLFIHWVMKQVQLELDEDTVSIEQAHHQLLLKVNHLSETDLTKLLLFFNLPESTLPIENRIELSDQFLSEVIFPQFEEYVRNLAANKTEVESSEQITKSLDEVEEEFTDIDDFILVDSNGDQEEEIDYESYPWLNPSHPLYFPATQDTNPTSLTRWEAVDKFSVENWYPHLKKYTFESCFFTLDHADIQFLLGNGSSEYQSTKLEQKFDKLLSQFNNQEVFMRLSTRSPKDSRYLFDEAATMMSHDFSYWKDTDNKNQQLVSFVASMAKSMKINNGKKIIQMIQESPRVQNDLFALLNSESPSDCKTNIVLREWHNIRPDHEFRLFVSRRCREESIVTAVSQYFHFLYFDKAPGDCFNFLDESIKKSLILKFQNYVLKSIDPAVAKFLNFSKEQDDDNSINCIREYIVDLALVPISEYHGEVTDENKIELGENTYILMVIELNPFAPSATGCGLFNWEKNLDILWGKAPCEYPIYSFRTKPRENLSSVTLLPSNYEQVIERALDKRLAASLPSLDPQVSPSMSTASHSNRFFTAPHQQIDDTSSLGLVHDGMRCFP</sequence>
<organism evidence="1 2">
    <name type="scientific">Legionella sainthelensi</name>
    <dbReference type="NCBI Taxonomy" id="28087"/>
    <lineage>
        <taxon>Bacteria</taxon>
        <taxon>Pseudomonadati</taxon>
        <taxon>Pseudomonadota</taxon>
        <taxon>Gammaproteobacteria</taxon>
        <taxon>Legionellales</taxon>
        <taxon>Legionellaceae</taxon>
        <taxon>Legionella</taxon>
    </lineage>
</organism>
<dbReference type="PATRIC" id="fig|28087.4.peg.478"/>
<evidence type="ECO:0008006" key="3">
    <source>
        <dbReference type="Google" id="ProtNLM"/>
    </source>
</evidence>
<gene>
    <name evidence="1" type="ORF">Lsai_0456</name>
</gene>
<comment type="caution">
    <text evidence="1">The sequence shown here is derived from an EMBL/GenBank/DDBJ whole genome shotgun (WGS) entry which is preliminary data.</text>
</comment>
<dbReference type="InterPro" id="IPR009772">
    <property type="entry name" value="CDC123"/>
</dbReference>
<dbReference type="eggNOG" id="ENOG5030MYF">
    <property type="taxonomic scope" value="Bacteria"/>
</dbReference>
<name>A0A0W0YSL3_9GAMM</name>
<evidence type="ECO:0000313" key="1">
    <source>
        <dbReference type="EMBL" id="KTD59812.1"/>
    </source>
</evidence>
<reference evidence="1 2" key="1">
    <citation type="submission" date="2015-11" db="EMBL/GenBank/DDBJ databases">
        <title>Genomic analysis of 38 Legionella species identifies large and diverse effector repertoires.</title>
        <authorList>
            <person name="Burstein D."/>
            <person name="Amaro F."/>
            <person name="Zusman T."/>
            <person name="Lifshitz Z."/>
            <person name="Cohen O."/>
            <person name="Gilbert J.A."/>
            <person name="Pupko T."/>
            <person name="Shuman H.A."/>
            <person name="Segal G."/>
        </authorList>
    </citation>
    <scope>NUCLEOTIDE SEQUENCE [LARGE SCALE GENOMIC DNA]</scope>
    <source>
        <strain evidence="1 2">Mt.St.Helens-4</strain>
    </source>
</reference>
<accession>A0A0W0YSL3</accession>
<dbReference type="OrthoDB" id="5650053at2"/>
<proteinExistence type="predicted"/>
<dbReference type="STRING" id="28087.Lsai_0456"/>
<dbReference type="EMBL" id="LNYV01000004">
    <property type="protein sequence ID" value="KTD59812.1"/>
    <property type="molecule type" value="Genomic_DNA"/>
</dbReference>
<protein>
    <recommendedName>
        <fullName evidence="3">D123</fullName>
    </recommendedName>
</protein>
<evidence type="ECO:0000313" key="2">
    <source>
        <dbReference type="Proteomes" id="UP000054621"/>
    </source>
</evidence>
<dbReference type="Proteomes" id="UP000054621">
    <property type="component" value="Unassembled WGS sequence"/>
</dbReference>